<dbReference type="Pfam" id="PF20431">
    <property type="entry name" value="E_motif"/>
    <property type="match status" value="1"/>
</dbReference>
<dbReference type="PANTHER" id="PTHR47926:SF452">
    <property type="entry name" value="PENTATRICOPEPTIDE REPEAT-CONTAINING PROTEIN"/>
    <property type="match status" value="1"/>
</dbReference>
<comment type="caution">
    <text evidence="3">The sequence shown here is derived from an EMBL/GenBank/DDBJ whole genome shotgun (WGS) entry which is preliminary data.</text>
</comment>
<dbReference type="NCBIfam" id="TIGR00756">
    <property type="entry name" value="PPR"/>
    <property type="match status" value="6"/>
</dbReference>
<dbReference type="Gene3D" id="1.25.40.10">
    <property type="entry name" value="Tetratricopeptide repeat domain"/>
    <property type="match status" value="4"/>
</dbReference>
<dbReference type="PROSITE" id="PS51375">
    <property type="entry name" value="PPR"/>
    <property type="match status" value="5"/>
</dbReference>
<protein>
    <recommendedName>
        <fullName evidence="5">Chlororespiratory reduction 21</fullName>
    </recommendedName>
</protein>
<dbReference type="InterPro" id="IPR011990">
    <property type="entry name" value="TPR-like_helical_dom_sf"/>
</dbReference>
<feature type="repeat" description="PPR" evidence="2">
    <location>
        <begin position="217"/>
        <end position="251"/>
    </location>
</feature>
<dbReference type="FunFam" id="1.25.40.10:FF:000184">
    <property type="entry name" value="Pentatricopeptide repeat-containing protein, chloroplastic"/>
    <property type="match status" value="1"/>
</dbReference>
<evidence type="ECO:0000313" key="4">
    <source>
        <dbReference type="Proteomes" id="UP000775213"/>
    </source>
</evidence>
<dbReference type="Pfam" id="PF12854">
    <property type="entry name" value="PPR_1"/>
    <property type="match status" value="1"/>
</dbReference>
<reference evidence="3 4" key="1">
    <citation type="journal article" date="2021" name="Hortic Res">
        <title>Chromosome-scale assembly of the Dendrobium chrysotoxum genome enhances the understanding of orchid evolution.</title>
        <authorList>
            <person name="Zhang Y."/>
            <person name="Zhang G.Q."/>
            <person name="Zhang D."/>
            <person name="Liu X.D."/>
            <person name="Xu X.Y."/>
            <person name="Sun W.H."/>
            <person name="Yu X."/>
            <person name="Zhu X."/>
            <person name="Wang Z.W."/>
            <person name="Zhao X."/>
            <person name="Zhong W.Y."/>
            <person name="Chen H."/>
            <person name="Yin W.L."/>
            <person name="Huang T."/>
            <person name="Niu S.C."/>
            <person name="Liu Z.J."/>
        </authorList>
    </citation>
    <scope>NUCLEOTIDE SEQUENCE [LARGE SCALE GENOMIC DNA]</scope>
    <source>
        <strain evidence="3">Lindl</strain>
    </source>
</reference>
<dbReference type="InterPro" id="IPR046848">
    <property type="entry name" value="E_motif"/>
</dbReference>
<dbReference type="InterPro" id="IPR002885">
    <property type="entry name" value="PPR_rpt"/>
</dbReference>
<gene>
    <name evidence="3" type="ORF">IEQ34_019382</name>
</gene>
<dbReference type="Proteomes" id="UP000775213">
    <property type="component" value="Unassembled WGS sequence"/>
</dbReference>
<dbReference type="PANTHER" id="PTHR47926">
    <property type="entry name" value="PENTATRICOPEPTIDE REPEAT-CONTAINING PROTEIN"/>
    <property type="match status" value="1"/>
</dbReference>
<evidence type="ECO:0000256" key="1">
    <source>
        <dbReference type="ARBA" id="ARBA00022737"/>
    </source>
</evidence>
<dbReference type="Pfam" id="PF01535">
    <property type="entry name" value="PPR"/>
    <property type="match status" value="5"/>
</dbReference>
<dbReference type="Pfam" id="PF13041">
    <property type="entry name" value="PPR_2"/>
    <property type="match status" value="3"/>
</dbReference>
<feature type="repeat" description="PPR" evidence="2">
    <location>
        <begin position="583"/>
        <end position="617"/>
    </location>
</feature>
<evidence type="ECO:0008006" key="5">
    <source>
        <dbReference type="Google" id="ProtNLM"/>
    </source>
</evidence>
<proteinExistence type="predicted"/>
<dbReference type="GO" id="GO:0003723">
    <property type="term" value="F:RNA binding"/>
    <property type="evidence" value="ECO:0007669"/>
    <property type="project" value="InterPro"/>
</dbReference>
<dbReference type="GO" id="GO:0009451">
    <property type="term" value="P:RNA modification"/>
    <property type="evidence" value="ECO:0007669"/>
    <property type="project" value="InterPro"/>
</dbReference>
<evidence type="ECO:0000313" key="3">
    <source>
        <dbReference type="EMBL" id="KAH0452083.1"/>
    </source>
</evidence>
<feature type="repeat" description="PPR" evidence="2">
    <location>
        <begin position="319"/>
        <end position="353"/>
    </location>
</feature>
<evidence type="ECO:0000256" key="2">
    <source>
        <dbReference type="PROSITE-ProRule" id="PRU00708"/>
    </source>
</evidence>
<keyword evidence="1" id="KW-0677">Repeat</keyword>
<name>A0AAV7G8H6_DENCH</name>
<dbReference type="AlphaFoldDB" id="A0AAV7G8H6"/>
<dbReference type="SUPFAM" id="SSF48452">
    <property type="entry name" value="TPR-like"/>
    <property type="match status" value="1"/>
</dbReference>
<dbReference type="EMBL" id="JAGFBR010000017">
    <property type="protein sequence ID" value="KAH0452083.1"/>
    <property type="molecule type" value="Genomic_DNA"/>
</dbReference>
<dbReference type="InterPro" id="IPR046960">
    <property type="entry name" value="PPR_At4g14850-like_plant"/>
</dbReference>
<sequence>MASLPLLPPPSPATVRFPACVSSPMTKVSSSTCGPSSSNNIKKREYFSNSNAILPLSLKNSSSWDELYEIQAHSIKANAIEDEVIFSKFFALCNSSRSLDLDFAKKNFFSLPHRNSLFWITLINGYAQSPLPETSILLFVKLLEEDSFLLCPHIVPPLLKACVKLSAFFEGAQIHSLATKCGMVVDSYVQNSLIQVYFGCGWPFVAQLLFDKMPARSVVTWNCVIAGYSELGLWEKVISLFWMMIEEALVEPNLVTFVRVVTACSKSDDFDSGKKIYRYIVENGVSLSLNLGNALMNMFMKFGDIKLARELFDELPMPDVVSWTTLITGYSRVGRIREAHEVFDRMPDRSIVTWNAIIAGYILNGLFKNAVLLYKEMLVLDLKPDKSTFLSVLSACAKSEDLPAGKVIHAYISKVGIDIALDLIHSILGLYTKCGEMNMAELLFRKMKVLNEISWTLMMTGYVRCGQIEVAMKIFNKMPKKDIASWNALITILAQNNHSFEALNIFEDMMRMKVTPNSLTLVSSLSCCAKIGALDLGKWIHFYIKRNDFKIDAQLSASLIDMYAKCGCIELSLEVFYRTPRKDLIVWSTIIRGLAMHGQSKLAFIIFKQMEDSGLQPDAITFLGVLSACNHSGFLEEGYHYFDKMSKVYGISPTVEHCSCMVDLLGRLGLLQQAKDFINRMGITSRSEAIWGALLAACKLHGDIMLAEYAVNMLLELNPTNSGAYVLLSNIYAKNSKWNCMRTVRILMKGKGIKKIPGFSSIEVNGGVHEFFVGDYSHSQSADIYMVLDGLEKLSKKCEYFID</sequence>
<feature type="repeat" description="PPR" evidence="2">
    <location>
        <begin position="253"/>
        <end position="287"/>
    </location>
</feature>
<accession>A0AAV7G8H6</accession>
<keyword evidence="4" id="KW-1185">Reference proteome</keyword>
<organism evidence="3 4">
    <name type="scientific">Dendrobium chrysotoxum</name>
    <name type="common">Orchid</name>
    <dbReference type="NCBI Taxonomy" id="161865"/>
    <lineage>
        <taxon>Eukaryota</taxon>
        <taxon>Viridiplantae</taxon>
        <taxon>Streptophyta</taxon>
        <taxon>Embryophyta</taxon>
        <taxon>Tracheophyta</taxon>
        <taxon>Spermatophyta</taxon>
        <taxon>Magnoliopsida</taxon>
        <taxon>Liliopsida</taxon>
        <taxon>Asparagales</taxon>
        <taxon>Orchidaceae</taxon>
        <taxon>Epidendroideae</taxon>
        <taxon>Malaxideae</taxon>
        <taxon>Dendrobiinae</taxon>
        <taxon>Dendrobium</taxon>
    </lineage>
</organism>
<feature type="repeat" description="PPR" evidence="2">
    <location>
        <begin position="451"/>
        <end position="485"/>
    </location>
</feature>